<keyword evidence="2" id="KW-0436">Ligase</keyword>
<gene>
    <name evidence="5" type="ORF">ZOSMA_174G00330</name>
</gene>
<name>A0A0K9PS76_ZOSMR</name>
<dbReference type="EMBL" id="LFYR01000655">
    <property type="protein sequence ID" value="KMZ71836.1"/>
    <property type="molecule type" value="Genomic_DNA"/>
</dbReference>
<dbReference type="OMA" id="WNDELFD"/>
<feature type="domain" description="GH3 C-terminal" evidence="4">
    <location>
        <begin position="437"/>
        <end position="553"/>
    </location>
</feature>
<dbReference type="GO" id="GO:0016881">
    <property type="term" value="F:acid-amino acid ligase activity"/>
    <property type="evidence" value="ECO:0000318"/>
    <property type="project" value="GO_Central"/>
</dbReference>
<organism evidence="5 6">
    <name type="scientific">Zostera marina</name>
    <name type="common">Eelgrass</name>
    <dbReference type="NCBI Taxonomy" id="29655"/>
    <lineage>
        <taxon>Eukaryota</taxon>
        <taxon>Viridiplantae</taxon>
        <taxon>Streptophyta</taxon>
        <taxon>Embryophyta</taxon>
        <taxon>Tracheophyta</taxon>
        <taxon>Spermatophyta</taxon>
        <taxon>Magnoliopsida</taxon>
        <taxon>Liliopsida</taxon>
        <taxon>Zosteraceae</taxon>
        <taxon>Zostera</taxon>
    </lineage>
</organism>
<dbReference type="Pfam" id="PF03321">
    <property type="entry name" value="GH3"/>
    <property type="match status" value="1"/>
</dbReference>
<protein>
    <submittedName>
        <fullName evidence="5">Putative indole-3-acetic acid-amido synthetase GH3.5</fullName>
    </submittedName>
</protein>
<dbReference type="AlphaFoldDB" id="A0A0K9PS76"/>
<evidence type="ECO:0000259" key="3">
    <source>
        <dbReference type="Pfam" id="PF23571"/>
    </source>
</evidence>
<dbReference type="GO" id="GO:0005737">
    <property type="term" value="C:cytoplasm"/>
    <property type="evidence" value="ECO:0000318"/>
    <property type="project" value="GO_Central"/>
</dbReference>
<evidence type="ECO:0000256" key="1">
    <source>
        <dbReference type="ARBA" id="ARBA00008068"/>
    </source>
</evidence>
<dbReference type="Pfam" id="PF23571">
    <property type="entry name" value="GH3_M"/>
    <property type="match status" value="1"/>
</dbReference>
<accession>A0A0K9PS76</accession>
<comment type="similarity">
    <text evidence="1">Belongs to the IAA-amido conjugating enzyme family.</text>
</comment>
<proteinExistence type="inferred from homology"/>
<evidence type="ECO:0000259" key="4">
    <source>
        <dbReference type="Pfam" id="PF23572"/>
    </source>
</evidence>
<dbReference type="PANTHER" id="PTHR31901:SF5">
    <property type="entry name" value="JASMONOYL--L-AMINO ACID SYNTHETASE JAR1"/>
    <property type="match status" value="1"/>
</dbReference>
<dbReference type="Pfam" id="PF23572">
    <property type="entry name" value="GH3_C"/>
    <property type="match status" value="1"/>
</dbReference>
<comment type="caution">
    <text evidence="5">The sequence shown here is derived from an EMBL/GenBank/DDBJ whole genome shotgun (WGS) entry which is preliminary data.</text>
</comment>
<dbReference type="Proteomes" id="UP000036987">
    <property type="component" value="Unassembled WGS sequence"/>
</dbReference>
<evidence type="ECO:0000313" key="6">
    <source>
        <dbReference type="Proteomes" id="UP000036987"/>
    </source>
</evidence>
<sequence length="582" mass="65277">MNGESLHALERFELASQHANEVQIACLERILKENGNAEYLQNLGLDGRTDVASFKSCVPVVTHQDLMPYINRIVDGDMSSVLTGKSISRFSISSGTTQGKPKFVPFNNELAKSTMEIFRTSFAFRNRRFPLGKGRALQFIYGSKQLETRGGLKASTATTNVYKSDLFKTTMKDIQSQSISPGQVVFASDFHQSLYCHLLCGLVFSDEIQLISSTFAHSLVNAFRSFELLYQELCEDIRVGHVSTSRVTIPSMRDAVQELLYPNPELADQIYDKCKGLKESNKDWGGVIPAIFPNVRYLYGIMTGSMEPYLNRLRHYARDVPLVCADYGASEGWIGVNISPESPPETASFAVLPNIGFYEFIPLRPRNEEEEVDPIGINDVRIGEEYEVVVTNFAGLYRYRLGDVVKIAGFHNQTPLLKFQFRRNLLLSINVDKTTEKDLQLAIANAAVHLLESPNQIEVIDFTSHADVSSNLGHYVLFWELNDDAVSKEILNRCAKAMDLSLVDIGYVRSRKSNTIGALELRLLRKGTFKKILEHYVGMGAAVSQFKTPRCVGRSHGRVLQILSENVIGNYFSNAYNQSIKK</sequence>
<evidence type="ECO:0000256" key="2">
    <source>
        <dbReference type="ARBA" id="ARBA00022598"/>
    </source>
</evidence>
<keyword evidence="6" id="KW-1185">Reference proteome</keyword>
<dbReference type="OrthoDB" id="10004661at2759"/>
<dbReference type="PANTHER" id="PTHR31901">
    <property type="entry name" value="GH3 DOMAIN-CONTAINING PROTEIN"/>
    <property type="match status" value="1"/>
</dbReference>
<dbReference type="InterPro" id="IPR055378">
    <property type="entry name" value="GH3_C"/>
</dbReference>
<dbReference type="InterPro" id="IPR004993">
    <property type="entry name" value="GH3"/>
</dbReference>
<reference evidence="6" key="1">
    <citation type="journal article" date="2016" name="Nature">
        <title>The genome of the seagrass Zostera marina reveals angiosperm adaptation to the sea.</title>
        <authorList>
            <person name="Olsen J.L."/>
            <person name="Rouze P."/>
            <person name="Verhelst B."/>
            <person name="Lin Y.-C."/>
            <person name="Bayer T."/>
            <person name="Collen J."/>
            <person name="Dattolo E."/>
            <person name="De Paoli E."/>
            <person name="Dittami S."/>
            <person name="Maumus F."/>
            <person name="Michel G."/>
            <person name="Kersting A."/>
            <person name="Lauritano C."/>
            <person name="Lohaus R."/>
            <person name="Toepel M."/>
            <person name="Tonon T."/>
            <person name="Vanneste K."/>
            <person name="Amirebrahimi M."/>
            <person name="Brakel J."/>
            <person name="Bostroem C."/>
            <person name="Chovatia M."/>
            <person name="Grimwood J."/>
            <person name="Jenkins J.W."/>
            <person name="Jueterbock A."/>
            <person name="Mraz A."/>
            <person name="Stam W.T."/>
            <person name="Tice H."/>
            <person name="Bornberg-Bauer E."/>
            <person name="Green P.J."/>
            <person name="Pearson G.A."/>
            <person name="Procaccini G."/>
            <person name="Duarte C.M."/>
            <person name="Schmutz J."/>
            <person name="Reusch T.B.H."/>
            <person name="Van de Peer Y."/>
        </authorList>
    </citation>
    <scope>NUCLEOTIDE SEQUENCE [LARGE SCALE GENOMIC DNA]</scope>
    <source>
        <strain evidence="6">cv. Finnish</strain>
    </source>
</reference>
<feature type="domain" description="GH3 middle" evidence="3">
    <location>
        <begin position="350"/>
        <end position="422"/>
    </location>
</feature>
<evidence type="ECO:0000313" key="5">
    <source>
        <dbReference type="EMBL" id="KMZ71836.1"/>
    </source>
</evidence>
<dbReference type="InterPro" id="IPR055377">
    <property type="entry name" value="GH3_M"/>
</dbReference>